<evidence type="ECO:0000256" key="2">
    <source>
        <dbReference type="SAM" id="MobiDB-lite"/>
    </source>
</evidence>
<dbReference type="EMBL" id="UYRU01043669">
    <property type="protein sequence ID" value="VDK83261.1"/>
    <property type="molecule type" value="Genomic_DNA"/>
</dbReference>
<keyword evidence="1" id="KW-0175">Coiled coil</keyword>
<proteinExistence type="predicted"/>
<protein>
    <recommendedName>
        <fullName evidence="5">GAT domain-containing protein</fullName>
    </recommendedName>
</protein>
<feature type="coiled-coil region" evidence="1">
    <location>
        <begin position="34"/>
        <end position="61"/>
    </location>
</feature>
<feature type="compositionally biased region" description="Low complexity" evidence="2">
    <location>
        <begin position="79"/>
        <end position="91"/>
    </location>
</feature>
<organism evidence="3 4">
    <name type="scientific">Dibothriocephalus latus</name>
    <name type="common">Fish tapeworm</name>
    <name type="synonym">Diphyllobothrium latum</name>
    <dbReference type="NCBI Taxonomy" id="60516"/>
    <lineage>
        <taxon>Eukaryota</taxon>
        <taxon>Metazoa</taxon>
        <taxon>Spiralia</taxon>
        <taxon>Lophotrochozoa</taxon>
        <taxon>Platyhelminthes</taxon>
        <taxon>Cestoda</taxon>
        <taxon>Eucestoda</taxon>
        <taxon>Diphyllobothriidea</taxon>
        <taxon>Diphyllobothriidae</taxon>
        <taxon>Dibothriocephalus</taxon>
    </lineage>
</organism>
<gene>
    <name evidence="3" type="ORF">DILT_LOCUS3440</name>
</gene>
<name>A0A3P6UZZ1_DIBLA</name>
<evidence type="ECO:0008006" key="5">
    <source>
        <dbReference type="Google" id="ProtNLM"/>
    </source>
</evidence>
<dbReference type="AlphaFoldDB" id="A0A3P6UZZ1"/>
<dbReference type="Proteomes" id="UP000281553">
    <property type="component" value="Unassembled WGS sequence"/>
</dbReference>
<sequence>MQLLRQKLAFMIDDCSTILGEFSCTVNKKDESTLSSLVQKNDEVLKSLEKYEQLMQDLQCSDAEQLQSQRTMGPAAGHAVTAGGSSQSSSSAVPVTASFTSSTSLRHLRTSVAKILDVLKEHLEPFHVLLTNMVGDPTHRVDTASQTADLKFIVRNLEALQRKLAGLIEEWSGMLNFNSTSISKEDEATFISLTRANDMICTLLNKYLRAYDEILPCSSRIHQRDFSKY</sequence>
<accession>A0A3P6UZZ1</accession>
<reference evidence="3 4" key="1">
    <citation type="submission" date="2018-11" db="EMBL/GenBank/DDBJ databases">
        <authorList>
            <consortium name="Pathogen Informatics"/>
        </authorList>
    </citation>
    <scope>NUCLEOTIDE SEQUENCE [LARGE SCALE GENOMIC DNA]</scope>
</reference>
<evidence type="ECO:0000256" key="1">
    <source>
        <dbReference type="SAM" id="Coils"/>
    </source>
</evidence>
<evidence type="ECO:0000313" key="3">
    <source>
        <dbReference type="EMBL" id="VDK83261.1"/>
    </source>
</evidence>
<keyword evidence="4" id="KW-1185">Reference proteome</keyword>
<evidence type="ECO:0000313" key="4">
    <source>
        <dbReference type="Proteomes" id="UP000281553"/>
    </source>
</evidence>
<feature type="region of interest" description="Disordered" evidence="2">
    <location>
        <begin position="65"/>
        <end position="91"/>
    </location>
</feature>